<gene>
    <name evidence="6" type="ORF">ABB28_05285</name>
</gene>
<dbReference type="PANTHER" id="PTHR11559">
    <property type="entry name" value="CARBOXYLESTERASE"/>
    <property type="match status" value="1"/>
</dbReference>
<evidence type="ECO:0000256" key="1">
    <source>
        <dbReference type="ARBA" id="ARBA00005964"/>
    </source>
</evidence>
<sequence length="475" mass="50973">MQAGPFQGHLDSGVVAWHGIRYARASRFGLPAVEALPADPVDCADFGATAAQAKGAGGARSESDDPFFLNVWSPAADEARRPVLVWIHGGGFQTGAGSLYVGNALAASGDIVVVTFNYRLGAIGFSDFSALGIPNNRGLHDQIAALRWVRAHIALFGGDPDKVTVAGESAGATSVSLLLVARGVEPLFRAAILQSGSLNLLHDRDIAARQAIRYREILGDDAGSRAALEAAPVARFLDAQAQVAASFPGMIPAAPIYDGELLPASFDAARLADTPPIPLLAGAMREEIRFFELPGARSMLLRERGELLAQVGWLLGRTAAGRIAATYPDTRAGNRNLATDANFQMPTRHFAERHVARGHRAWVYRFDLGGVLLGAAHAVDLTYLWPLNGVVFTALRGGPLSGQRRALAERMRAYWIAFVRDGDPGGSWPTYVLPQRPTLILDRADRIENDPDKARREAWDGQEIEIARRPPDAST</sequence>
<dbReference type="Pfam" id="PF00135">
    <property type="entry name" value="COesterase"/>
    <property type="match status" value="2"/>
</dbReference>
<feature type="domain" description="Carboxylesterase type B" evidence="5">
    <location>
        <begin position="13"/>
        <end position="292"/>
    </location>
</feature>
<evidence type="ECO:0000256" key="3">
    <source>
        <dbReference type="RuleBase" id="RU361235"/>
    </source>
</evidence>
<evidence type="ECO:0000256" key="4">
    <source>
        <dbReference type="SAM" id="MobiDB-lite"/>
    </source>
</evidence>
<keyword evidence="2 3" id="KW-0378">Hydrolase</keyword>
<comment type="similarity">
    <text evidence="1 3">Belongs to the type-B carboxylesterase/lipase family.</text>
</comment>
<keyword evidence="7" id="KW-1185">Reference proteome</keyword>
<reference evidence="6 7" key="1">
    <citation type="submission" date="2015-05" db="EMBL/GenBank/DDBJ databases">
        <title>Genome sequencing and analysis of members of genus Stenotrophomonas.</title>
        <authorList>
            <person name="Patil P.P."/>
            <person name="Midha S."/>
            <person name="Patil P.B."/>
        </authorList>
    </citation>
    <scope>NUCLEOTIDE SEQUENCE [LARGE SCALE GENOMIC DNA]</scope>
    <source>
        <strain evidence="6 7">DSM 21508</strain>
    </source>
</reference>
<dbReference type="Gene3D" id="3.40.50.1820">
    <property type="entry name" value="alpha/beta hydrolase"/>
    <property type="match status" value="1"/>
</dbReference>
<dbReference type="InterPro" id="IPR050309">
    <property type="entry name" value="Type-B_Carboxylest/Lipase"/>
</dbReference>
<comment type="caution">
    <text evidence="6">The sequence shown here is derived from an EMBL/GenBank/DDBJ whole genome shotgun (WGS) entry which is preliminary data.</text>
</comment>
<dbReference type="SUPFAM" id="SSF53474">
    <property type="entry name" value="alpha/beta-Hydrolases"/>
    <property type="match status" value="1"/>
</dbReference>
<accession>A0A0R0CZQ9</accession>
<protein>
    <recommendedName>
        <fullName evidence="3">Carboxylic ester hydrolase</fullName>
        <ecNumber evidence="3">3.1.1.-</ecNumber>
    </recommendedName>
</protein>
<feature type="region of interest" description="Disordered" evidence="4">
    <location>
        <begin position="451"/>
        <end position="475"/>
    </location>
</feature>
<name>A0A0R0CZQ9_9GAMM</name>
<evidence type="ECO:0000256" key="2">
    <source>
        <dbReference type="ARBA" id="ARBA00022801"/>
    </source>
</evidence>
<dbReference type="ESTHER" id="9gamm-a0a0r0czq9">
    <property type="family name" value="Carb_B_Bacteria"/>
</dbReference>
<feature type="domain" description="Carboxylesterase type B" evidence="5">
    <location>
        <begin position="332"/>
        <end position="453"/>
    </location>
</feature>
<dbReference type="AlphaFoldDB" id="A0A0R0CZQ9"/>
<dbReference type="Proteomes" id="UP000051386">
    <property type="component" value="Unassembled WGS sequence"/>
</dbReference>
<proteinExistence type="inferred from homology"/>
<dbReference type="InterPro" id="IPR002018">
    <property type="entry name" value="CarbesteraseB"/>
</dbReference>
<dbReference type="PROSITE" id="PS00122">
    <property type="entry name" value="CARBOXYLESTERASE_B_1"/>
    <property type="match status" value="1"/>
</dbReference>
<evidence type="ECO:0000313" key="6">
    <source>
        <dbReference type="EMBL" id="KRG75373.1"/>
    </source>
</evidence>
<dbReference type="EC" id="3.1.1.-" evidence="3"/>
<evidence type="ECO:0000313" key="7">
    <source>
        <dbReference type="Proteomes" id="UP000051386"/>
    </source>
</evidence>
<dbReference type="EMBL" id="LDJK01000014">
    <property type="protein sequence ID" value="KRG75373.1"/>
    <property type="molecule type" value="Genomic_DNA"/>
</dbReference>
<evidence type="ECO:0000259" key="5">
    <source>
        <dbReference type="Pfam" id="PF00135"/>
    </source>
</evidence>
<dbReference type="InterPro" id="IPR019826">
    <property type="entry name" value="Carboxylesterase_B_AS"/>
</dbReference>
<organism evidence="6 7">
    <name type="scientific">Stenotrophomonas chelatiphaga</name>
    <dbReference type="NCBI Taxonomy" id="517011"/>
    <lineage>
        <taxon>Bacteria</taxon>
        <taxon>Pseudomonadati</taxon>
        <taxon>Pseudomonadota</taxon>
        <taxon>Gammaproteobacteria</taxon>
        <taxon>Lysobacterales</taxon>
        <taxon>Lysobacteraceae</taxon>
        <taxon>Stenotrophomonas</taxon>
    </lineage>
</organism>
<dbReference type="InterPro" id="IPR029058">
    <property type="entry name" value="AB_hydrolase_fold"/>
</dbReference>
<dbReference type="PATRIC" id="fig|517011.3.peg.526"/>
<dbReference type="GO" id="GO:0016787">
    <property type="term" value="F:hydrolase activity"/>
    <property type="evidence" value="ECO:0007669"/>
    <property type="project" value="UniProtKB-KW"/>
</dbReference>